<gene>
    <name evidence="2" type="ORF">H696_05195</name>
</gene>
<dbReference type="AlphaFoldDB" id="A0A058Z2W2"/>
<feature type="region of interest" description="Disordered" evidence="1">
    <location>
        <begin position="1"/>
        <end position="40"/>
    </location>
</feature>
<dbReference type="SUPFAM" id="SSF55961">
    <property type="entry name" value="Bet v1-like"/>
    <property type="match status" value="1"/>
</dbReference>
<organism evidence="2">
    <name type="scientific">Fonticula alba</name>
    <name type="common">Slime mold</name>
    <dbReference type="NCBI Taxonomy" id="691883"/>
    <lineage>
        <taxon>Eukaryota</taxon>
        <taxon>Rotosphaerida</taxon>
        <taxon>Fonticulaceae</taxon>
        <taxon>Fonticula</taxon>
    </lineage>
</organism>
<keyword evidence="3" id="KW-1185">Reference proteome</keyword>
<dbReference type="InterPro" id="IPR023393">
    <property type="entry name" value="START-like_dom_sf"/>
</dbReference>
<proteinExistence type="predicted"/>
<accession>A0A058Z2W2</accession>
<dbReference type="Proteomes" id="UP000030693">
    <property type="component" value="Unassembled WGS sequence"/>
</dbReference>
<reference evidence="2" key="1">
    <citation type="submission" date="2013-04" db="EMBL/GenBank/DDBJ databases">
        <title>The Genome Sequence of Fonticula alba ATCC 38817.</title>
        <authorList>
            <consortium name="The Broad Institute Genomics Platform"/>
            <person name="Russ C."/>
            <person name="Cuomo C."/>
            <person name="Burger G."/>
            <person name="Gray M.W."/>
            <person name="Holland P.W.H."/>
            <person name="King N."/>
            <person name="Lang F.B.F."/>
            <person name="Roger A.J."/>
            <person name="Ruiz-Trillo I."/>
            <person name="Brown M."/>
            <person name="Walker B."/>
            <person name="Young S."/>
            <person name="Zeng Q."/>
            <person name="Gargeya S."/>
            <person name="Fitzgerald M."/>
            <person name="Haas B."/>
            <person name="Abouelleil A."/>
            <person name="Allen A.W."/>
            <person name="Alvarado L."/>
            <person name="Arachchi H.M."/>
            <person name="Berlin A.M."/>
            <person name="Chapman S.B."/>
            <person name="Gainer-Dewar J."/>
            <person name="Goldberg J."/>
            <person name="Griggs A."/>
            <person name="Gujja S."/>
            <person name="Hansen M."/>
            <person name="Howarth C."/>
            <person name="Imamovic A."/>
            <person name="Ireland A."/>
            <person name="Larimer J."/>
            <person name="McCowan C."/>
            <person name="Murphy C."/>
            <person name="Pearson M."/>
            <person name="Poon T.W."/>
            <person name="Priest M."/>
            <person name="Roberts A."/>
            <person name="Saif S."/>
            <person name="Shea T."/>
            <person name="Sisk P."/>
            <person name="Sykes S."/>
            <person name="Wortman J."/>
            <person name="Nusbaum C."/>
            <person name="Birren B."/>
        </authorList>
    </citation>
    <scope>NUCLEOTIDE SEQUENCE [LARGE SCALE GENOMIC DNA]</scope>
    <source>
        <strain evidence="2">ATCC 38817</strain>
    </source>
</reference>
<name>A0A058Z2W2_FONAL</name>
<evidence type="ECO:0000313" key="3">
    <source>
        <dbReference type="Proteomes" id="UP000030693"/>
    </source>
</evidence>
<evidence type="ECO:0000313" key="2">
    <source>
        <dbReference type="EMBL" id="KCV68273.1"/>
    </source>
</evidence>
<protein>
    <submittedName>
        <fullName evidence="2">Uncharacterized protein</fullName>
    </submittedName>
</protein>
<dbReference type="RefSeq" id="XP_009497327.1">
    <property type="nucleotide sequence ID" value="XM_009499052.1"/>
</dbReference>
<dbReference type="Gene3D" id="3.30.530.20">
    <property type="match status" value="1"/>
</dbReference>
<evidence type="ECO:0000256" key="1">
    <source>
        <dbReference type="SAM" id="MobiDB-lite"/>
    </source>
</evidence>
<dbReference type="EMBL" id="KB932209">
    <property type="protein sequence ID" value="KCV68273.1"/>
    <property type="molecule type" value="Genomic_DNA"/>
</dbReference>
<dbReference type="GeneID" id="20529920"/>
<sequence>MGAPSTPQYQHHAGAPTAKPKSAPLPPPRAIPRPQKATSRVIRTAPIRASAFRCFAAMMDPAAIQWIRPETQSRRVAGTAGQVGAVYVRSLEESRVRDRRMSSSPVCERRELVECVPGQRLVWHIWRDDKTYPYAEVVTFEADRAGAGTIIQIETKRLPRPRATREQGTWGAVVRALKSLNGRPPAGRPLSLPRKKKELYWSLATIATLIEGFEDDAPKGGSPAKQHW</sequence>